<dbReference type="KEGG" id="daur:Daura_50100"/>
<dbReference type="Proteomes" id="UP001058003">
    <property type="component" value="Chromosome"/>
</dbReference>
<organism evidence="1 2">
    <name type="scientific">Dactylosporangium aurantiacum</name>
    <dbReference type="NCBI Taxonomy" id="35754"/>
    <lineage>
        <taxon>Bacteria</taxon>
        <taxon>Bacillati</taxon>
        <taxon>Actinomycetota</taxon>
        <taxon>Actinomycetes</taxon>
        <taxon>Micromonosporales</taxon>
        <taxon>Micromonosporaceae</taxon>
        <taxon>Dactylosporangium</taxon>
    </lineage>
</organism>
<dbReference type="RefSeq" id="WP_156089930.1">
    <property type="nucleotide sequence ID" value="NZ_CP073767.1"/>
</dbReference>
<reference evidence="1" key="1">
    <citation type="submission" date="2021-04" db="EMBL/GenBank/DDBJ databases">
        <title>Dactylosporangium aurantiacum NRRL B-8018 full assembly.</title>
        <authorList>
            <person name="Hartkoorn R.C."/>
            <person name="Beaudoing E."/>
            <person name="Hot D."/>
        </authorList>
    </citation>
    <scope>NUCLEOTIDE SEQUENCE</scope>
    <source>
        <strain evidence="1">NRRL B-8018</strain>
    </source>
</reference>
<dbReference type="EMBL" id="CP073767">
    <property type="protein sequence ID" value="UWZ54499.1"/>
    <property type="molecule type" value="Genomic_DNA"/>
</dbReference>
<protein>
    <submittedName>
        <fullName evidence="1">Uncharacterized protein</fullName>
    </submittedName>
</protein>
<dbReference type="AlphaFoldDB" id="A0A9Q9IJF9"/>
<proteinExistence type="predicted"/>
<keyword evidence="2" id="KW-1185">Reference proteome</keyword>
<evidence type="ECO:0000313" key="2">
    <source>
        <dbReference type="Proteomes" id="UP001058003"/>
    </source>
</evidence>
<accession>A0A9Q9IJF9</accession>
<sequence>MTDTPLARLCAHRGVALPGDGQLLALAPVLRMRPADLLAIAGGSVPAEFVPADPDAKDVVESLLRNQLHRADLTAVRDHALALPAAGGPDDLPPLEPVTFGGVFSRLMQLRNLTVKGMAYATGSAMSTVAKARGGGVLSRERYELMAALLCLRADDVEAMVARETPGPPPGDWVRDQIPGLRAVGALLLALAPLRAEQIRAVSRFAG</sequence>
<name>A0A9Q9IJF9_9ACTN</name>
<evidence type="ECO:0000313" key="1">
    <source>
        <dbReference type="EMBL" id="UWZ54499.1"/>
    </source>
</evidence>
<gene>
    <name evidence="1" type="ORF">Daura_50100</name>
</gene>
<dbReference type="OrthoDB" id="3358245at2"/>